<evidence type="ECO:0000313" key="1">
    <source>
        <dbReference type="EMBL" id="SOQ05192.1"/>
    </source>
</evidence>
<comment type="caution">
    <text evidence="1">The sequence shown here is derived from an EMBL/GenBank/DDBJ whole genome shotgun (WGS) entry which is preliminary data.</text>
</comment>
<dbReference type="AlphaFoldDB" id="A0AB38EA51"/>
<organism evidence="1 2">
    <name type="scientific">Pseudomonas syringae pv. persicae</name>
    <dbReference type="NCBI Taxonomy" id="237306"/>
    <lineage>
        <taxon>Bacteria</taxon>
        <taxon>Pseudomonadati</taxon>
        <taxon>Pseudomonadota</taxon>
        <taxon>Gammaproteobacteria</taxon>
        <taxon>Pseudomonadales</taxon>
        <taxon>Pseudomonadaceae</taxon>
        <taxon>Pseudomonas</taxon>
    </lineage>
</organism>
<proteinExistence type="predicted"/>
<name>A0AB38EA51_9PSED</name>
<dbReference type="EMBL" id="ODAM01000006">
    <property type="protein sequence ID" value="SOQ05192.1"/>
    <property type="molecule type" value="Genomic_DNA"/>
</dbReference>
<evidence type="ECO:0000313" key="2">
    <source>
        <dbReference type="Proteomes" id="UP000237580"/>
    </source>
</evidence>
<gene>
    <name evidence="1" type="ORF">NCPPB2254_00253</name>
</gene>
<protein>
    <submittedName>
        <fullName evidence="1">Uncharacterized protein</fullName>
    </submittedName>
</protein>
<accession>A0AB38EA51</accession>
<sequence>MSSREQFYGKKMVWIVNGEKLYPRHKPHPGSVPVSHWYREAMEEYSSRLTVVHTQSS</sequence>
<reference evidence="1 2" key="1">
    <citation type="submission" date="2017-11" db="EMBL/GenBank/DDBJ databases">
        <authorList>
            <person name="Blom J."/>
        </authorList>
    </citation>
    <scope>NUCLEOTIDE SEQUENCE [LARGE SCALE GENOMIC DNA]</scope>
    <source>
        <strain evidence="1">NCPPB 2254</strain>
    </source>
</reference>
<dbReference type="Proteomes" id="UP000237580">
    <property type="component" value="Unassembled WGS sequence"/>
</dbReference>